<gene>
    <name evidence="2" type="ORF">A3F61_00870</name>
</gene>
<dbReference type="PANTHER" id="PTHR10683">
    <property type="entry name" value="TRANSALDOLASE"/>
    <property type="match status" value="1"/>
</dbReference>
<dbReference type="Pfam" id="PF00923">
    <property type="entry name" value="TAL_FSA"/>
    <property type="match status" value="1"/>
</dbReference>
<keyword evidence="1" id="KW-0704">Schiff base</keyword>
<reference evidence="2 3" key="1">
    <citation type="journal article" date="2016" name="Nat. Commun.">
        <title>Thousands of microbial genomes shed light on interconnected biogeochemical processes in an aquifer system.</title>
        <authorList>
            <person name="Anantharaman K."/>
            <person name="Brown C.T."/>
            <person name="Hug L.A."/>
            <person name="Sharon I."/>
            <person name="Castelle C.J."/>
            <person name="Probst A.J."/>
            <person name="Thomas B.C."/>
            <person name="Singh A."/>
            <person name="Wilkins M.J."/>
            <person name="Karaoz U."/>
            <person name="Brodie E.L."/>
            <person name="Williams K.H."/>
            <person name="Hubbard S.S."/>
            <person name="Banfield J.F."/>
        </authorList>
    </citation>
    <scope>NUCLEOTIDE SEQUENCE [LARGE SCALE GENOMIC DNA]</scope>
</reference>
<proteinExistence type="predicted"/>
<name>A0A1G1VC38_9BACT</name>
<dbReference type="GO" id="GO:0005975">
    <property type="term" value="P:carbohydrate metabolic process"/>
    <property type="evidence" value="ECO:0007669"/>
    <property type="project" value="InterPro"/>
</dbReference>
<dbReference type="InterPro" id="IPR013785">
    <property type="entry name" value="Aldolase_TIM"/>
</dbReference>
<dbReference type="Gene3D" id="3.20.20.70">
    <property type="entry name" value="Aldolase class I"/>
    <property type="match status" value="1"/>
</dbReference>
<evidence type="ECO:0000256" key="1">
    <source>
        <dbReference type="ARBA" id="ARBA00023270"/>
    </source>
</evidence>
<sequence>MSVENPQISKYFADTALIPEISALMDLGLFSGVTTNPSIIAREAGGRDPHTYILEIASTFPEVPVSAQILKGELIDLVEIAMKVASIAPNIVVKIPAFCDLRGIAGTEDGKALRLIALLKREDVKKNITALMSAEQAICYIMAGHRAGREVEYVSLFFNRIKDGQGDPCLEIENTRDFIEKYGLATEIIVGSIRNKEDIREAQMAGAHIVTIPPSVFWQKVISHPQSQRFIDQAEMDYQRSFSNNK</sequence>
<dbReference type="Proteomes" id="UP000178272">
    <property type="component" value="Unassembled WGS sequence"/>
</dbReference>
<accession>A0A1G1VC38</accession>
<evidence type="ECO:0000313" key="3">
    <source>
        <dbReference type="Proteomes" id="UP000178272"/>
    </source>
</evidence>
<comment type="caution">
    <text evidence="2">The sequence shown here is derived from an EMBL/GenBank/DDBJ whole genome shotgun (WGS) entry which is preliminary data.</text>
</comment>
<evidence type="ECO:0000313" key="2">
    <source>
        <dbReference type="EMBL" id="OGY12955.1"/>
    </source>
</evidence>
<dbReference type="InterPro" id="IPR018225">
    <property type="entry name" value="Transaldolase_AS"/>
</dbReference>
<evidence type="ECO:0008006" key="4">
    <source>
        <dbReference type="Google" id="ProtNLM"/>
    </source>
</evidence>
<protein>
    <recommendedName>
        <fullName evidence="4">Transaldolase</fullName>
    </recommendedName>
</protein>
<dbReference type="PANTHER" id="PTHR10683:SF40">
    <property type="entry name" value="FRUCTOSE-6-PHOSPHATE ALDOLASE 1-RELATED"/>
    <property type="match status" value="1"/>
</dbReference>
<organism evidence="2 3">
    <name type="scientific">Candidatus Blackburnbacteria bacterium RIFCSPHIGHO2_12_FULL_41_13b</name>
    <dbReference type="NCBI Taxonomy" id="1797517"/>
    <lineage>
        <taxon>Bacteria</taxon>
        <taxon>Candidatus Blackburniibacteriota</taxon>
    </lineage>
</organism>
<dbReference type="STRING" id="1797517.A3F61_00870"/>
<dbReference type="SUPFAM" id="SSF51569">
    <property type="entry name" value="Aldolase"/>
    <property type="match status" value="1"/>
</dbReference>
<dbReference type="PROSITE" id="PS01054">
    <property type="entry name" value="TRANSALDOLASE_1"/>
    <property type="match status" value="1"/>
</dbReference>
<dbReference type="EMBL" id="MHCA01000004">
    <property type="protein sequence ID" value="OGY12955.1"/>
    <property type="molecule type" value="Genomic_DNA"/>
</dbReference>
<dbReference type="AlphaFoldDB" id="A0A1G1VC38"/>
<dbReference type="InterPro" id="IPR001585">
    <property type="entry name" value="TAL/FSA"/>
</dbReference>